<keyword evidence="3" id="KW-0804">Transcription</keyword>
<organism evidence="8 9">
    <name type="scientific">Albugo candida</name>
    <dbReference type="NCBI Taxonomy" id="65357"/>
    <lineage>
        <taxon>Eukaryota</taxon>
        <taxon>Sar</taxon>
        <taxon>Stramenopiles</taxon>
        <taxon>Oomycota</taxon>
        <taxon>Peronosporomycetes</taxon>
        <taxon>Albuginales</taxon>
        <taxon>Albuginaceae</taxon>
        <taxon>Albugo</taxon>
    </lineage>
</organism>
<dbReference type="STRING" id="65357.A0A024GM30"/>
<dbReference type="InterPro" id="IPR001005">
    <property type="entry name" value="SANT/Myb"/>
</dbReference>
<evidence type="ECO:0000259" key="6">
    <source>
        <dbReference type="PROSITE" id="PS50090"/>
    </source>
</evidence>
<gene>
    <name evidence="8" type="ORF">BN9_088560</name>
</gene>
<feature type="region of interest" description="Disordered" evidence="5">
    <location>
        <begin position="213"/>
        <end position="244"/>
    </location>
</feature>
<reference evidence="8 9" key="1">
    <citation type="submission" date="2012-05" db="EMBL/GenBank/DDBJ databases">
        <title>Recombination and specialization in a pathogen metapopulation.</title>
        <authorList>
            <person name="Gardiner A."/>
            <person name="Kemen E."/>
            <person name="Schultz-Larsen T."/>
            <person name="MacLean D."/>
            <person name="Van Oosterhout C."/>
            <person name="Jones J.D.G."/>
        </authorList>
    </citation>
    <scope>NUCLEOTIDE SEQUENCE [LARGE SCALE GENOMIC DNA]</scope>
    <source>
        <strain evidence="8 9">Ac Nc2</strain>
    </source>
</reference>
<sequence length="424" mass="47710">MFKLSEFGIKRARDENYSNRQGVTQSSKEIGSQLALSSKRWTSEQDEALRNAVEAIGQCNWKTIALYVPGRNHAQCLQRWSKVLKPGLVKGHWSREEDYVLEKMVLRGCHSWAEVSSNIPGRTAKQCRERWKNHLDPSIIKAPFTPEEDKLIQTLYESIGNRWTKIAELLPGRTDDAVKTRWKQLNPAAKSITKPGRPRLISGINTNSLQSRGKSIAAPRNHVKYNGTNQEEEEGERTLSIPSVPNVDSIIASSTSNEAKSLRSNNAVNEEMDQNDAEILAELLLRSSSASLLSFGSTRGLASFNDMSPEELLESGELDEMLRAASLANIDQYRSKRVSCRLSEYSTLSKANSSFDNRKRSSTNGCFDTNQHNTLMPRLADTFAGEIEIEADMLRRNETVKVEITDLFEDDLLQPIRKGHKLVL</sequence>
<dbReference type="Proteomes" id="UP000053237">
    <property type="component" value="Unassembled WGS sequence"/>
</dbReference>
<evidence type="ECO:0000256" key="2">
    <source>
        <dbReference type="ARBA" id="ARBA00023125"/>
    </source>
</evidence>
<protein>
    <submittedName>
        <fullName evidence="8">Uncharacterized protein</fullName>
    </submittedName>
</protein>
<dbReference type="GO" id="GO:0000978">
    <property type="term" value="F:RNA polymerase II cis-regulatory region sequence-specific DNA binding"/>
    <property type="evidence" value="ECO:0007669"/>
    <property type="project" value="TreeGrafter"/>
</dbReference>
<proteinExistence type="predicted"/>
<keyword evidence="9" id="KW-1185">Reference proteome</keyword>
<keyword evidence="4" id="KW-0539">Nucleus</keyword>
<dbReference type="PANTHER" id="PTHR46621:SF1">
    <property type="entry name" value="SNRNA-ACTIVATING PROTEIN COMPLEX SUBUNIT 4"/>
    <property type="match status" value="1"/>
</dbReference>
<keyword evidence="2" id="KW-0238">DNA-binding</keyword>
<dbReference type="InterPro" id="IPR017930">
    <property type="entry name" value="Myb_dom"/>
</dbReference>
<name>A0A024GM30_9STRA</name>
<dbReference type="AlphaFoldDB" id="A0A024GM30"/>
<dbReference type="SMART" id="SM00717">
    <property type="entry name" value="SANT"/>
    <property type="match status" value="3"/>
</dbReference>
<evidence type="ECO:0000256" key="1">
    <source>
        <dbReference type="ARBA" id="ARBA00023015"/>
    </source>
</evidence>
<evidence type="ECO:0000256" key="5">
    <source>
        <dbReference type="SAM" id="MobiDB-lite"/>
    </source>
</evidence>
<accession>A0A024GM30</accession>
<dbReference type="InParanoid" id="A0A024GM30"/>
<evidence type="ECO:0000259" key="7">
    <source>
        <dbReference type="PROSITE" id="PS51294"/>
    </source>
</evidence>
<feature type="domain" description="Myb-like" evidence="6">
    <location>
        <begin position="40"/>
        <end position="84"/>
    </location>
</feature>
<dbReference type="EMBL" id="CAIX01000189">
    <property type="protein sequence ID" value="CCI47837.1"/>
    <property type="molecule type" value="Genomic_DNA"/>
</dbReference>
<evidence type="ECO:0000313" key="9">
    <source>
        <dbReference type="Proteomes" id="UP000053237"/>
    </source>
</evidence>
<dbReference type="InterPro" id="IPR009057">
    <property type="entry name" value="Homeodomain-like_sf"/>
</dbReference>
<evidence type="ECO:0000313" key="8">
    <source>
        <dbReference type="EMBL" id="CCI47837.1"/>
    </source>
</evidence>
<dbReference type="GO" id="GO:0042796">
    <property type="term" value="P:snRNA transcription by RNA polymerase III"/>
    <property type="evidence" value="ECO:0007669"/>
    <property type="project" value="TreeGrafter"/>
</dbReference>
<feature type="domain" description="Myb-like" evidence="6">
    <location>
        <begin position="85"/>
        <end position="135"/>
    </location>
</feature>
<dbReference type="Pfam" id="PF00249">
    <property type="entry name" value="Myb_DNA-binding"/>
    <property type="match status" value="1"/>
</dbReference>
<dbReference type="Gene3D" id="1.10.10.60">
    <property type="entry name" value="Homeodomain-like"/>
    <property type="match status" value="3"/>
</dbReference>
<dbReference type="Pfam" id="PF13921">
    <property type="entry name" value="Myb_DNA-bind_6"/>
    <property type="match status" value="1"/>
</dbReference>
<keyword evidence="1" id="KW-0805">Transcription regulation</keyword>
<evidence type="ECO:0000256" key="4">
    <source>
        <dbReference type="ARBA" id="ARBA00023242"/>
    </source>
</evidence>
<dbReference type="OrthoDB" id="2143914at2759"/>
<evidence type="ECO:0000256" key="3">
    <source>
        <dbReference type="ARBA" id="ARBA00023163"/>
    </source>
</evidence>
<dbReference type="SUPFAM" id="SSF46689">
    <property type="entry name" value="Homeodomain-like"/>
    <property type="match status" value="2"/>
</dbReference>
<comment type="caution">
    <text evidence="8">The sequence shown here is derived from an EMBL/GenBank/DDBJ whole genome shotgun (WGS) entry which is preliminary data.</text>
</comment>
<dbReference type="InterPro" id="IPR051575">
    <property type="entry name" value="Myb-like_DNA-bd"/>
</dbReference>
<dbReference type="GO" id="GO:0042795">
    <property type="term" value="P:snRNA transcription by RNA polymerase II"/>
    <property type="evidence" value="ECO:0007669"/>
    <property type="project" value="TreeGrafter"/>
</dbReference>
<dbReference type="PANTHER" id="PTHR46621">
    <property type="entry name" value="SNRNA-ACTIVATING PROTEIN COMPLEX SUBUNIT 4"/>
    <property type="match status" value="1"/>
</dbReference>
<feature type="domain" description="HTH myb-type" evidence="7">
    <location>
        <begin position="40"/>
        <end position="84"/>
    </location>
</feature>
<dbReference type="PROSITE" id="PS50090">
    <property type="entry name" value="MYB_LIKE"/>
    <property type="match status" value="3"/>
</dbReference>
<dbReference type="CDD" id="cd00167">
    <property type="entry name" value="SANT"/>
    <property type="match status" value="3"/>
</dbReference>
<feature type="domain" description="Myb-like" evidence="6">
    <location>
        <begin position="136"/>
        <end position="186"/>
    </location>
</feature>
<dbReference type="GO" id="GO:0001006">
    <property type="term" value="F:RNA polymerase III type 3 promoter sequence-specific DNA binding"/>
    <property type="evidence" value="ECO:0007669"/>
    <property type="project" value="TreeGrafter"/>
</dbReference>
<dbReference type="PROSITE" id="PS51294">
    <property type="entry name" value="HTH_MYB"/>
    <property type="match status" value="3"/>
</dbReference>
<feature type="domain" description="HTH myb-type" evidence="7">
    <location>
        <begin position="141"/>
        <end position="190"/>
    </location>
</feature>
<feature type="domain" description="HTH myb-type" evidence="7">
    <location>
        <begin position="85"/>
        <end position="139"/>
    </location>
</feature>
<dbReference type="GO" id="GO:0019185">
    <property type="term" value="C:snRNA-activating protein complex"/>
    <property type="evidence" value="ECO:0007669"/>
    <property type="project" value="TreeGrafter"/>
</dbReference>